<dbReference type="Gene3D" id="4.10.280.10">
    <property type="entry name" value="Helix-loop-helix DNA-binding domain"/>
    <property type="match status" value="1"/>
</dbReference>
<dbReference type="Ensembl" id="ENSPMGT00000011155.1">
    <property type="protein sequence ID" value="ENSPMGP00000010460.1"/>
    <property type="gene ID" value="ENSPMGG00000008648.1"/>
</dbReference>
<keyword evidence="2" id="KW-0805">Transcription regulation</keyword>
<accession>A0A3B4A103</accession>
<evidence type="ECO:0000313" key="8">
    <source>
        <dbReference type="Ensembl" id="ENSPMGP00000010460.1"/>
    </source>
</evidence>
<keyword evidence="9" id="KW-1185">Reference proteome</keyword>
<dbReference type="GO" id="GO:0005634">
    <property type="term" value="C:nucleus"/>
    <property type="evidence" value="ECO:0007669"/>
    <property type="project" value="UniProtKB-SubCell"/>
</dbReference>
<dbReference type="InterPro" id="IPR036638">
    <property type="entry name" value="HLH_DNA-bd_sf"/>
</dbReference>
<organism evidence="8 9">
    <name type="scientific">Periophthalmus magnuspinnatus</name>
    <dbReference type="NCBI Taxonomy" id="409849"/>
    <lineage>
        <taxon>Eukaryota</taxon>
        <taxon>Metazoa</taxon>
        <taxon>Chordata</taxon>
        <taxon>Craniata</taxon>
        <taxon>Vertebrata</taxon>
        <taxon>Euteleostomi</taxon>
        <taxon>Actinopterygii</taxon>
        <taxon>Neopterygii</taxon>
        <taxon>Teleostei</taxon>
        <taxon>Neoteleostei</taxon>
        <taxon>Acanthomorphata</taxon>
        <taxon>Gobiaria</taxon>
        <taxon>Gobiiformes</taxon>
        <taxon>Gobioidei</taxon>
        <taxon>Gobiidae</taxon>
        <taxon>Oxudercinae</taxon>
        <taxon>Periophthalmus</taxon>
    </lineage>
</organism>
<dbReference type="GO" id="GO:0032502">
    <property type="term" value="P:developmental process"/>
    <property type="evidence" value="ECO:0007669"/>
    <property type="project" value="TreeGrafter"/>
</dbReference>
<feature type="transmembrane region" description="Helical" evidence="6">
    <location>
        <begin position="254"/>
        <end position="273"/>
    </location>
</feature>
<dbReference type="GO" id="GO:0000981">
    <property type="term" value="F:DNA-binding transcription factor activity, RNA polymerase II-specific"/>
    <property type="evidence" value="ECO:0007669"/>
    <property type="project" value="TreeGrafter"/>
</dbReference>
<evidence type="ECO:0000313" key="9">
    <source>
        <dbReference type="Proteomes" id="UP000261520"/>
    </source>
</evidence>
<evidence type="ECO:0000256" key="3">
    <source>
        <dbReference type="ARBA" id="ARBA00023125"/>
    </source>
</evidence>
<reference evidence="8" key="1">
    <citation type="submission" date="2025-08" db="UniProtKB">
        <authorList>
            <consortium name="Ensembl"/>
        </authorList>
    </citation>
    <scope>IDENTIFICATION</scope>
</reference>
<comment type="subcellular location">
    <subcellularLocation>
        <location evidence="1">Nucleus</location>
    </subcellularLocation>
</comment>
<keyword evidence="6" id="KW-1133">Transmembrane helix</keyword>
<keyword evidence="3" id="KW-0238">DNA-binding</keyword>
<evidence type="ECO:0000256" key="5">
    <source>
        <dbReference type="ARBA" id="ARBA00023242"/>
    </source>
</evidence>
<keyword evidence="4" id="KW-0804">Transcription</keyword>
<dbReference type="STRING" id="409849.ENSPMGP00000010460"/>
<protein>
    <recommendedName>
        <fullName evidence="7">BHLH domain-containing protein</fullName>
    </recommendedName>
</protein>
<dbReference type="FunFam" id="4.10.280.10:FF:000010">
    <property type="entry name" value="Scleraxis bHLH transcription factor"/>
    <property type="match status" value="1"/>
</dbReference>
<evidence type="ECO:0000256" key="6">
    <source>
        <dbReference type="SAM" id="Phobius"/>
    </source>
</evidence>
<dbReference type="PANTHER" id="PTHR23349">
    <property type="entry name" value="BASIC HELIX-LOOP-HELIX TRANSCRIPTION FACTOR, TWIST"/>
    <property type="match status" value="1"/>
</dbReference>
<dbReference type="Proteomes" id="UP000261520">
    <property type="component" value="Unplaced"/>
</dbReference>
<evidence type="ECO:0000259" key="7">
    <source>
        <dbReference type="PROSITE" id="PS50888"/>
    </source>
</evidence>
<dbReference type="InterPro" id="IPR050283">
    <property type="entry name" value="E-box_TF_Regulators"/>
</dbReference>
<reference evidence="8" key="2">
    <citation type="submission" date="2025-09" db="UniProtKB">
        <authorList>
            <consortium name="Ensembl"/>
        </authorList>
    </citation>
    <scope>IDENTIFICATION</scope>
</reference>
<feature type="domain" description="BHLH" evidence="7">
    <location>
        <begin position="137"/>
        <end position="189"/>
    </location>
</feature>
<name>A0A3B4A103_9GOBI</name>
<dbReference type="AlphaFoldDB" id="A0A3B4A103"/>
<evidence type="ECO:0000256" key="4">
    <source>
        <dbReference type="ARBA" id="ARBA00023163"/>
    </source>
</evidence>
<dbReference type="SMART" id="SM00353">
    <property type="entry name" value="HLH"/>
    <property type="match status" value="1"/>
</dbReference>
<dbReference type="Pfam" id="PF00010">
    <property type="entry name" value="HLH"/>
    <property type="match status" value="1"/>
</dbReference>
<keyword evidence="6" id="KW-0472">Membrane</keyword>
<keyword evidence="5" id="KW-0539">Nucleus</keyword>
<dbReference type="PROSITE" id="PS50888">
    <property type="entry name" value="BHLH"/>
    <property type="match status" value="1"/>
</dbReference>
<dbReference type="GO" id="GO:0046983">
    <property type="term" value="F:protein dimerization activity"/>
    <property type="evidence" value="ECO:0007669"/>
    <property type="project" value="InterPro"/>
</dbReference>
<evidence type="ECO:0000256" key="2">
    <source>
        <dbReference type="ARBA" id="ARBA00023015"/>
    </source>
</evidence>
<proteinExistence type="predicted"/>
<sequence length="275" mass="30998">MLQSPVLLSNHCLVFKAQSFGTTNIWGCRVVKVLPSPYCSFWWLCYKTPSQLNTNPTGLQSSIDSALTQTITRKHFSLMAFSLLRPLSAHPFPCAVDLSVGSEDDESPGNPEQGLSWHGALGAGLPFRQESGGIVVRQRNTANARERHRTHNVNTAFTALRTLIPTEPTDRKLSKIETLRLASSYISHLANVLVDGDGRDQPCLRTSKQDRNICTFCLSSQRKGVNIQHSLIVHNQRYQCYKTDKLDVYSLLKVYIYIYIINILLGISFLRFLKR</sequence>
<keyword evidence="6" id="KW-0812">Transmembrane</keyword>
<dbReference type="GO" id="GO:0000977">
    <property type="term" value="F:RNA polymerase II transcription regulatory region sequence-specific DNA binding"/>
    <property type="evidence" value="ECO:0007669"/>
    <property type="project" value="TreeGrafter"/>
</dbReference>
<dbReference type="CDD" id="cd11465">
    <property type="entry name" value="bHLH_TS_scleraxis_like"/>
    <property type="match status" value="1"/>
</dbReference>
<evidence type="ECO:0000256" key="1">
    <source>
        <dbReference type="ARBA" id="ARBA00004123"/>
    </source>
</evidence>
<dbReference type="SUPFAM" id="SSF47459">
    <property type="entry name" value="HLH, helix-loop-helix DNA-binding domain"/>
    <property type="match status" value="1"/>
</dbReference>
<dbReference type="InterPro" id="IPR011598">
    <property type="entry name" value="bHLH_dom"/>
</dbReference>
<dbReference type="PANTHER" id="PTHR23349:SF4">
    <property type="entry name" value="TRANSCRIPTION FACTOR 15"/>
    <property type="match status" value="1"/>
</dbReference>